<sequence>MPLRVVTFNLWGTGTPHRYRLDRGLLRGARADSPALREADEHRVWQRRAALLARALSGADADLIALQEVPSDLSRLEGLVADLHALGEPRYTMTTTGPGTVAGLAVLSRTPVLASRTFPVPGFGGFGGHPTALAVTTSAATVWVVHLPVGPDAVKEACLRGLETAAVAAPPDRPLLICGDLNCPADSPLMDRLRDRAVLVDAWRAGGGSDDALTMPVPEPTWRLDHVLHRATDPVRAVRSPALLGTDPDDDGQYASDHFGLALTIDIGQTVAHIGRG</sequence>
<feature type="domain" description="Endonuclease/exonuclease/phosphatase" evidence="9">
    <location>
        <begin position="7"/>
        <end position="258"/>
    </location>
</feature>
<dbReference type="Proteomes" id="UP000199408">
    <property type="component" value="Unassembled WGS sequence"/>
</dbReference>
<reference evidence="11" key="1">
    <citation type="submission" date="2016-06" db="EMBL/GenBank/DDBJ databases">
        <authorList>
            <person name="Varghese N."/>
        </authorList>
    </citation>
    <scope>NUCLEOTIDE SEQUENCE [LARGE SCALE GENOMIC DNA]</scope>
    <source>
        <strain evidence="11">DSM 43171</strain>
    </source>
</reference>
<dbReference type="GO" id="GO:0004527">
    <property type="term" value="F:exonuclease activity"/>
    <property type="evidence" value="ECO:0007669"/>
    <property type="project" value="UniProtKB-KW"/>
</dbReference>
<dbReference type="SUPFAM" id="SSF56219">
    <property type="entry name" value="DNase I-like"/>
    <property type="match status" value="1"/>
</dbReference>
<keyword evidence="6 10" id="KW-0378">Hydrolase</keyword>
<evidence type="ECO:0000313" key="10">
    <source>
        <dbReference type="EMBL" id="SCG59158.1"/>
    </source>
</evidence>
<keyword evidence="11" id="KW-1185">Reference proteome</keyword>
<dbReference type="InterPro" id="IPR036691">
    <property type="entry name" value="Endo/exonu/phosph_ase_sf"/>
</dbReference>
<comment type="cofactor">
    <cofactor evidence="2">
        <name>Mg(2+)</name>
        <dbReference type="ChEBI" id="CHEBI:18420"/>
    </cofactor>
</comment>
<keyword evidence="10" id="KW-0269">Exonuclease</keyword>
<evidence type="ECO:0000256" key="7">
    <source>
        <dbReference type="ARBA" id="ARBA00022842"/>
    </source>
</evidence>
<evidence type="ECO:0000256" key="5">
    <source>
        <dbReference type="ARBA" id="ARBA00022763"/>
    </source>
</evidence>
<accession>A0A1C5ILC7</accession>
<evidence type="ECO:0000259" key="9">
    <source>
        <dbReference type="Pfam" id="PF03372"/>
    </source>
</evidence>
<evidence type="ECO:0000313" key="11">
    <source>
        <dbReference type="Proteomes" id="UP000199408"/>
    </source>
</evidence>
<dbReference type="InterPro" id="IPR051547">
    <property type="entry name" value="TDP2-like"/>
</dbReference>
<dbReference type="Pfam" id="PF03372">
    <property type="entry name" value="Exo_endo_phos"/>
    <property type="match status" value="1"/>
</dbReference>
<keyword evidence="8" id="KW-0234">DNA repair</keyword>
<dbReference type="GO" id="GO:0006281">
    <property type="term" value="P:DNA repair"/>
    <property type="evidence" value="ECO:0007669"/>
    <property type="project" value="UniProtKB-KW"/>
</dbReference>
<evidence type="ECO:0000256" key="6">
    <source>
        <dbReference type="ARBA" id="ARBA00022801"/>
    </source>
</evidence>
<keyword evidence="10" id="KW-0255">Endonuclease</keyword>
<dbReference type="PANTHER" id="PTHR15822">
    <property type="entry name" value="TRAF AND TNF RECEPTOR-ASSOCIATED PROTEIN"/>
    <property type="match status" value="1"/>
</dbReference>
<dbReference type="PANTHER" id="PTHR15822:SF4">
    <property type="entry name" value="TYROSYL-DNA PHOSPHODIESTERASE 2"/>
    <property type="match status" value="1"/>
</dbReference>
<name>A0A1C5ILC7_9ACTN</name>
<dbReference type="Gene3D" id="3.60.10.10">
    <property type="entry name" value="Endonuclease/exonuclease/phosphatase"/>
    <property type="match status" value="1"/>
</dbReference>
<protein>
    <submittedName>
        <fullName evidence="10">Metal-dependent hydrolase, endonuclease/exonuclease/phosphatase family</fullName>
    </submittedName>
</protein>
<dbReference type="GO" id="GO:0046872">
    <property type="term" value="F:metal ion binding"/>
    <property type="evidence" value="ECO:0007669"/>
    <property type="project" value="UniProtKB-KW"/>
</dbReference>
<organism evidence="10 11">
    <name type="scientific">Micromonospora halophytica</name>
    <dbReference type="NCBI Taxonomy" id="47864"/>
    <lineage>
        <taxon>Bacteria</taxon>
        <taxon>Bacillati</taxon>
        <taxon>Actinomycetota</taxon>
        <taxon>Actinomycetes</taxon>
        <taxon>Micromonosporales</taxon>
        <taxon>Micromonosporaceae</taxon>
        <taxon>Micromonospora</taxon>
    </lineage>
</organism>
<dbReference type="EMBL" id="FMDN01000013">
    <property type="protein sequence ID" value="SCG59158.1"/>
    <property type="molecule type" value="Genomic_DNA"/>
</dbReference>
<dbReference type="InterPro" id="IPR005135">
    <property type="entry name" value="Endo/exonuclease/phosphatase"/>
</dbReference>
<evidence type="ECO:0000256" key="2">
    <source>
        <dbReference type="ARBA" id="ARBA00001946"/>
    </source>
</evidence>
<gene>
    <name evidence="10" type="ORF">GA0070560_11371</name>
</gene>
<dbReference type="GO" id="GO:0004519">
    <property type="term" value="F:endonuclease activity"/>
    <property type="evidence" value="ECO:0007669"/>
    <property type="project" value="UniProtKB-KW"/>
</dbReference>
<evidence type="ECO:0000256" key="8">
    <source>
        <dbReference type="ARBA" id="ARBA00023204"/>
    </source>
</evidence>
<proteinExistence type="predicted"/>
<evidence type="ECO:0000256" key="3">
    <source>
        <dbReference type="ARBA" id="ARBA00022722"/>
    </source>
</evidence>
<evidence type="ECO:0000256" key="1">
    <source>
        <dbReference type="ARBA" id="ARBA00001936"/>
    </source>
</evidence>
<comment type="cofactor">
    <cofactor evidence="1">
        <name>Mn(2+)</name>
        <dbReference type="ChEBI" id="CHEBI:29035"/>
    </cofactor>
</comment>
<dbReference type="AlphaFoldDB" id="A0A1C5ILC7"/>
<dbReference type="STRING" id="47864.GA0070560_11371"/>
<keyword evidence="5" id="KW-0227">DNA damage</keyword>
<keyword evidence="4" id="KW-0479">Metal-binding</keyword>
<keyword evidence="3" id="KW-0540">Nuclease</keyword>
<dbReference type="RefSeq" id="WP_170839459.1">
    <property type="nucleotide sequence ID" value="NZ_FMDN01000013.1"/>
</dbReference>
<keyword evidence="7" id="KW-0460">Magnesium</keyword>
<evidence type="ECO:0000256" key="4">
    <source>
        <dbReference type="ARBA" id="ARBA00022723"/>
    </source>
</evidence>